<dbReference type="GeneID" id="17270674"/>
<keyword evidence="2" id="KW-1185">Reference proteome</keyword>
<dbReference type="PaxDb" id="2903-EOD25128"/>
<proteinExistence type="predicted"/>
<dbReference type="HOGENOM" id="CLU_1328506_0_0_1"/>
<sequence length="207" mass="22810">MGNPRFLVTRPQAADQLSNKLSQAQHLDEVTWTTKNWHGLQMQRLSVVLHTAVAWQTVNELASIGGPPLFVLMWFTPMPFVYESLYGGAEMCELGRHTVRLSTKQQALTLGSKMRKGNAAVRYRCGRGLGAVRRHAFPSRAQVTYSVYKLGDGEMRLLGSYPKGVNADGTCARGAQSWIRSLITESGWQARASSSGGGRQRREASLG</sequence>
<dbReference type="Proteomes" id="UP000013827">
    <property type="component" value="Unassembled WGS sequence"/>
</dbReference>
<reference evidence="2" key="1">
    <citation type="journal article" date="2013" name="Nature">
        <title>Pan genome of the phytoplankton Emiliania underpins its global distribution.</title>
        <authorList>
            <person name="Read B.A."/>
            <person name="Kegel J."/>
            <person name="Klute M.J."/>
            <person name="Kuo A."/>
            <person name="Lefebvre S.C."/>
            <person name="Maumus F."/>
            <person name="Mayer C."/>
            <person name="Miller J."/>
            <person name="Monier A."/>
            <person name="Salamov A."/>
            <person name="Young J."/>
            <person name="Aguilar M."/>
            <person name="Claverie J.M."/>
            <person name="Frickenhaus S."/>
            <person name="Gonzalez K."/>
            <person name="Herman E.K."/>
            <person name="Lin Y.C."/>
            <person name="Napier J."/>
            <person name="Ogata H."/>
            <person name="Sarno A.F."/>
            <person name="Shmutz J."/>
            <person name="Schroeder D."/>
            <person name="de Vargas C."/>
            <person name="Verret F."/>
            <person name="von Dassow P."/>
            <person name="Valentin K."/>
            <person name="Van de Peer Y."/>
            <person name="Wheeler G."/>
            <person name="Dacks J.B."/>
            <person name="Delwiche C.F."/>
            <person name="Dyhrman S.T."/>
            <person name="Glockner G."/>
            <person name="John U."/>
            <person name="Richards T."/>
            <person name="Worden A.Z."/>
            <person name="Zhang X."/>
            <person name="Grigoriev I.V."/>
            <person name="Allen A.E."/>
            <person name="Bidle K."/>
            <person name="Borodovsky M."/>
            <person name="Bowler C."/>
            <person name="Brownlee C."/>
            <person name="Cock J.M."/>
            <person name="Elias M."/>
            <person name="Gladyshev V.N."/>
            <person name="Groth M."/>
            <person name="Guda C."/>
            <person name="Hadaegh A."/>
            <person name="Iglesias-Rodriguez M.D."/>
            <person name="Jenkins J."/>
            <person name="Jones B.M."/>
            <person name="Lawson T."/>
            <person name="Leese F."/>
            <person name="Lindquist E."/>
            <person name="Lobanov A."/>
            <person name="Lomsadze A."/>
            <person name="Malik S.B."/>
            <person name="Marsh M.E."/>
            <person name="Mackinder L."/>
            <person name="Mock T."/>
            <person name="Mueller-Roeber B."/>
            <person name="Pagarete A."/>
            <person name="Parker M."/>
            <person name="Probert I."/>
            <person name="Quesneville H."/>
            <person name="Raines C."/>
            <person name="Rensing S.A."/>
            <person name="Riano-Pachon D.M."/>
            <person name="Richier S."/>
            <person name="Rokitta S."/>
            <person name="Shiraiwa Y."/>
            <person name="Soanes D.M."/>
            <person name="van der Giezen M."/>
            <person name="Wahlund T.M."/>
            <person name="Williams B."/>
            <person name="Wilson W."/>
            <person name="Wolfe G."/>
            <person name="Wurch L.L."/>
        </authorList>
    </citation>
    <scope>NUCLEOTIDE SEQUENCE</scope>
</reference>
<evidence type="ECO:0000313" key="1">
    <source>
        <dbReference type="EnsemblProtists" id="EOD25128"/>
    </source>
</evidence>
<reference evidence="1" key="2">
    <citation type="submission" date="2024-10" db="UniProtKB">
        <authorList>
            <consortium name="EnsemblProtists"/>
        </authorList>
    </citation>
    <scope>IDENTIFICATION</scope>
</reference>
<organism evidence="1 2">
    <name type="scientific">Emiliania huxleyi (strain CCMP1516)</name>
    <dbReference type="NCBI Taxonomy" id="280463"/>
    <lineage>
        <taxon>Eukaryota</taxon>
        <taxon>Haptista</taxon>
        <taxon>Haptophyta</taxon>
        <taxon>Prymnesiophyceae</taxon>
        <taxon>Isochrysidales</taxon>
        <taxon>Noelaerhabdaceae</taxon>
        <taxon>Emiliania</taxon>
    </lineage>
</organism>
<protein>
    <submittedName>
        <fullName evidence="1">Uncharacterized protein</fullName>
    </submittedName>
</protein>
<dbReference type="RefSeq" id="XP_005777557.1">
    <property type="nucleotide sequence ID" value="XM_005777500.1"/>
</dbReference>
<dbReference type="KEGG" id="ehx:EMIHUDRAFT_206245"/>
<dbReference type="AlphaFoldDB" id="A0A0D3JNP3"/>
<name>A0A0D3JNP3_EMIH1</name>
<accession>A0A0D3JNP3</accession>
<evidence type="ECO:0000313" key="2">
    <source>
        <dbReference type="Proteomes" id="UP000013827"/>
    </source>
</evidence>
<dbReference type="EnsemblProtists" id="EOD25128">
    <property type="protein sequence ID" value="EOD25128"/>
    <property type="gene ID" value="EMIHUDRAFT_206245"/>
</dbReference>